<dbReference type="GeneID" id="9097902"/>
<dbReference type="OMA" id="WPSGKAK"/>
<sequence length="280" mass="31728">MDRMRSGAPGGESNSKEDEKLTNGVVGASMGWHGKYRNGSNFTKFVLSENSPKHTECLLQRRYQNRTFKPDTRVASQNTAPMATKQAATGVLENLPIRLRNFFARYPPQVYSAHALGATKELEGVEAPAPAPSPYTPSRSVKASKSNKSSFSLSQTFLRSDPEHPNPFLPYKNPETGRWRGAMISLRRQNELVKLAAKYGVEELLPPSRKSTIYKETKAVEKGLRIRGTGIGQKVKGHKWERLIETRLEDRRKAMMGMPEMIRMWKQRGHGRGWKKYPRK</sequence>
<feature type="region of interest" description="Disordered" evidence="1">
    <location>
        <begin position="125"/>
        <end position="147"/>
    </location>
</feature>
<name>C1GXZ3_PARBA</name>
<dbReference type="VEuPathDB" id="FungiDB:PAAG_03276"/>
<evidence type="ECO:0000259" key="2">
    <source>
        <dbReference type="Pfam" id="PF18126"/>
    </source>
</evidence>
<dbReference type="GO" id="GO:0003735">
    <property type="term" value="F:structural constituent of ribosome"/>
    <property type="evidence" value="ECO:0007669"/>
    <property type="project" value="InterPro"/>
</dbReference>
<feature type="domain" description="Large ribosomal subunit protein mL59" evidence="2">
    <location>
        <begin position="98"/>
        <end position="267"/>
    </location>
</feature>
<gene>
    <name evidence="3" type="ORF">PAAG_03276</name>
</gene>
<dbReference type="Proteomes" id="UP000002059">
    <property type="component" value="Partially assembled WGS sequence"/>
</dbReference>
<dbReference type="InterPro" id="IPR040922">
    <property type="entry name" value="Ribosomal_mL59_dom"/>
</dbReference>
<keyword evidence="3" id="KW-0689">Ribosomal protein</keyword>
<feature type="region of interest" description="Disordered" evidence="1">
    <location>
        <begin position="1"/>
        <end position="23"/>
    </location>
</feature>
<dbReference type="Pfam" id="PF18126">
    <property type="entry name" value="Mitoc_mL59"/>
    <property type="match status" value="1"/>
</dbReference>
<evidence type="ECO:0000256" key="1">
    <source>
        <dbReference type="SAM" id="MobiDB-lite"/>
    </source>
</evidence>
<dbReference type="eggNOG" id="ENOG502S29G">
    <property type="taxonomic scope" value="Eukaryota"/>
</dbReference>
<dbReference type="OrthoDB" id="18529at2759"/>
<dbReference type="EMBL" id="KN293999">
    <property type="protein sequence ID" value="EEH41713.2"/>
    <property type="molecule type" value="Genomic_DNA"/>
</dbReference>
<organism evidence="3 4">
    <name type="scientific">Paracoccidioides lutzii (strain ATCC MYA-826 / Pb01)</name>
    <name type="common">Paracoccidioides brasiliensis</name>
    <dbReference type="NCBI Taxonomy" id="502779"/>
    <lineage>
        <taxon>Eukaryota</taxon>
        <taxon>Fungi</taxon>
        <taxon>Dikarya</taxon>
        <taxon>Ascomycota</taxon>
        <taxon>Pezizomycotina</taxon>
        <taxon>Eurotiomycetes</taxon>
        <taxon>Eurotiomycetidae</taxon>
        <taxon>Onygenales</taxon>
        <taxon>Ajellomycetaceae</taxon>
        <taxon>Paracoccidioides</taxon>
    </lineage>
</organism>
<evidence type="ECO:0000313" key="3">
    <source>
        <dbReference type="EMBL" id="EEH41713.2"/>
    </source>
</evidence>
<dbReference type="PANTHER" id="PTHR28041:SF1">
    <property type="entry name" value="LARGE RIBOSOMAL SUBUNIT PROTEIN ML59"/>
    <property type="match status" value="1"/>
</dbReference>
<dbReference type="HOGENOM" id="CLU_076154_0_0_1"/>
<protein>
    <submittedName>
        <fullName evidence="3">Mitochondrial ribosomal protein MRPL25</fullName>
    </submittedName>
</protein>
<dbReference type="PANTHER" id="PTHR28041">
    <property type="entry name" value="54S RIBOSOMAL PROTEIN L25, MITOCHONDRIAL"/>
    <property type="match status" value="1"/>
</dbReference>
<dbReference type="GO" id="GO:0005762">
    <property type="term" value="C:mitochondrial large ribosomal subunit"/>
    <property type="evidence" value="ECO:0007669"/>
    <property type="project" value="InterPro"/>
</dbReference>
<reference evidence="3 4" key="1">
    <citation type="journal article" date="2011" name="PLoS Genet.">
        <title>Comparative genomic analysis of human fungal pathogens causing paracoccidioidomycosis.</title>
        <authorList>
            <person name="Desjardins C.A."/>
            <person name="Champion M.D."/>
            <person name="Holder J.W."/>
            <person name="Muszewska A."/>
            <person name="Goldberg J."/>
            <person name="Bailao A.M."/>
            <person name="Brigido M.M."/>
            <person name="Ferreira M.E."/>
            <person name="Garcia A.M."/>
            <person name="Grynberg M."/>
            <person name="Gujja S."/>
            <person name="Heiman D.I."/>
            <person name="Henn M.R."/>
            <person name="Kodira C.D."/>
            <person name="Leon-Narvaez H."/>
            <person name="Longo L.V."/>
            <person name="Ma L.J."/>
            <person name="Malavazi I."/>
            <person name="Matsuo A.L."/>
            <person name="Morais F.V."/>
            <person name="Pereira M."/>
            <person name="Rodriguez-Brito S."/>
            <person name="Sakthikumar S."/>
            <person name="Salem-Izacc S.M."/>
            <person name="Sykes S.M."/>
            <person name="Teixeira M.M."/>
            <person name="Vallejo M.C."/>
            <person name="Walter M.E."/>
            <person name="Yandava C."/>
            <person name="Young S."/>
            <person name="Zeng Q."/>
            <person name="Zucker J."/>
            <person name="Felipe M.S."/>
            <person name="Goldman G.H."/>
            <person name="Haas B.J."/>
            <person name="McEwen J.G."/>
            <person name="Nino-Vega G."/>
            <person name="Puccia R."/>
            <person name="San-Blas G."/>
            <person name="Soares C.M."/>
            <person name="Birren B.W."/>
            <person name="Cuomo C.A."/>
        </authorList>
    </citation>
    <scope>NUCLEOTIDE SEQUENCE [LARGE SCALE GENOMIC DNA]</scope>
    <source>
        <strain evidence="4">ATCC MYA-826 / Pb01</strain>
    </source>
</reference>
<evidence type="ECO:0000313" key="4">
    <source>
        <dbReference type="Proteomes" id="UP000002059"/>
    </source>
</evidence>
<dbReference type="STRING" id="502779.C1GXZ3"/>
<feature type="compositionally biased region" description="Low complexity" evidence="1">
    <location>
        <begin position="136"/>
        <end position="147"/>
    </location>
</feature>
<keyword evidence="3" id="KW-0687">Ribonucleoprotein</keyword>
<dbReference type="AlphaFoldDB" id="C1GXZ3"/>
<proteinExistence type="predicted"/>
<dbReference type="InterPro" id="IPR037507">
    <property type="entry name" value="Ribosomal_mL59"/>
</dbReference>
<dbReference type="KEGG" id="pbl:PAAG_03276"/>
<keyword evidence="4" id="KW-1185">Reference proteome</keyword>
<accession>C1GXZ3</accession>
<dbReference type="RefSeq" id="XP_002794731.2">
    <property type="nucleotide sequence ID" value="XM_002794685.2"/>
</dbReference>